<gene>
    <name evidence="3" type="ORF">PT974_11780</name>
</gene>
<dbReference type="Proteomes" id="UP001338125">
    <property type="component" value="Unassembled WGS sequence"/>
</dbReference>
<feature type="domain" description="C2H2-type" evidence="2">
    <location>
        <begin position="794"/>
        <end position="820"/>
    </location>
</feature>
<keyword evidence="4" id="KW-1185">Reference proteome</keyword>
<sequence length="1207" mass="133385">MSDPGPDIDIDHAIRQLLDQQAGIQARLATLLGAYHHGHQHAGQGYGHSHSHSHGLDLPRELDMLRHKLCVLEGLASRIAPFLSDMEEARAIQYRCECLEAVCIQEHVDAIEPLRRSSQSAPPGFGSWLDKHLELHDPVLRGKRERGNDSPSGSYPLPSLKCWDQHCVHYVYGFSTQIDQDTHARMHASHPKRESELSVINSSPAHFHGHTRTHTHTHTPSLSNASDTFLRPIPSMNLPRPALSSQLPPLRIPSRSTDPRDSLSDYAYSSNRSAPVRSFGDSDVEPLLPPLKRSRVGSLPRLESIGELRLFQDYKACLRCRIVQKECDGNQPCSSCSDLSPTGSEEHWASIGCFRGPITSFVDYILPGPPSPKQTRTPITSPLARRQNVNEHIQRTCPFSSHVTSAVKACLDFPDAFWWSGQVSKRFDGNDDAPAYGRTVIEQPPPILCALVASWNAQETSYSLLEVLRITSCLSTSREAEESAYPVLHHAKMLLREAAFYSILQQDPILQFEPSFGYRPPSDSSDLSDHVRLLEQCMIWFLQSFESMATRKIPLLPKEWLAVFHALCIFSIVRTLLIDIAPMSSPHQPLRHRQGLMKDNPRHAIHSMYKALVLLFSSTGPMFLDRIPHDLPTDVKSAYQVTAQIIRMDTWSTRTIHSSTNFLLSLGSGHHESLGFNGFIKHRQLRISAAHEAVHLKPLSRAGREPHHSPIVAAPGFSSQSGTPSSRSEALDDTNVSRVGFASSANQSHPEHGRTRRHTVAEAPTDSISSPIFGSHIAPMRYKSAYQRPPLRRVYCPRCNEYPEGFRGEHELRRHADAKHSLLIKRWVCCEPEAQAPTLPRPAIPLSSCKACVMQKNYGAYYNAAAHLRRAHFNPQRGGKASGDWPPMSLLKDWMREVRQSAAEAASQGEDMSSGGEEDDDIRPLRTTVELHGLPGAGGRTPISAAGSMMLSPIVAESPGGWEAAQRSPAHRLPPPPPLSLPPPSQPPPLSLPPPSVAASEAQHQASPNRSRCPHPDCGRVFKDLASHMLTHQEERPEKCPIETCEYHTKGFARKYDKNRHALTHYRGTMVCPFCPGAGTPYAKAFNRADVFKRHLAATHQIEQTPLNSRTGSGGGRLITLSTAAAGPGAMCSICGGRFGAPQDFYEHLDDCVLSVLVPSAAVRAIETNNDITNDDDGKKSGVTNGNTQGLIYIRKAKKSGRTEGMN</sequence>
<dbReference type="PANTHER" id="PTHR42031">
    <property type="entry name" value="KEY LIME PATHOGENICITY PROTEIN"/>
    <property type="match status" value="1"/>
</dbReference>
<dbReference type="EMBL" id="JAVFKD010000016">
    <property type="protein sequence ID" value="KAK5987648.1"/>
    <property type="molecule type" value="Genomic_DNA"/>
</dbReference>
<proteinExistence type="predicted"/>
<evidence type="ECO:0000256" key="1">
    <source>
        <dbReference type="SAM" id="MobiDB-lite"/>
    </source>
</evidence>
<feature type="region of interest" description="Disordered" evidence="1">
    <location>
        <begin position="700"/>
        <end position="768"/>
    </location>
</feature>
<feature type="compositionally biased region" description="Pro residues" evidence="1">
    <location>
        <begin position="972"/>
        <end position="996"/>
    </location>
</feature>
<dbReference type="InterPro" id="IPR036864">
    <property type="entry name" value="Zn2-C6_fun-type_DNA-bd_sf"/>
</dbReference>
<feature type="region of interest" description="Disordered" evidence="1">
    <location>
        <begin position="204"/>
        <end position="281"/>
    </location>
</feature>
<comment type="caution">
    <text evidence="3">The sequence shown here is derived from an EMBL/GenBank/DDBJ whole genome shotgun (WGS) entry which is preliminary data.</text>
</comment>
<feature type="domain" description="C2H2-type" evidence="2">
    <location>
        <begin position="1070"/>
        <end position="1100"/>
    </location>
</feature>
<evidence type="ECO:0000313" key="3">
    <source>
        <dbReference type="EMBL" id="KAK5987648.1"/>
    </source>
</evidence>
<feature type="compositionally biased region" description="Polar residues" evidence="1">
    <location>
        <begin position="717"/>
        <end position="728"/>
    </location>
</feature>
<feature type="region of interest" description="Disordered" evidence="1">
    <location>
        <begin position="899"/>
        <end position="922"/>
    </location>
</feature>
<dbReference type="Pfam" id="PF25438">
    <property type="entry name" value="DUF7896"/>
    <property type="match status" value="1"/>
</dbReference>
<name>A0ABR0S653_9HYPO</name>
<reference evidence="3 4" key="1">
    <citation type="submission" date="2024-01" db="EMBL/GenBank/DDBJ databases">
        <title>Complete genome of Cladobotryum mycophilum ATHUM6906.</title>
        <authorList>
            <person name="Christinaki A.C."/>
            <person name="Myridakis A.I."/>
            <person name="Kouvelis V.N."/>
        </authorList>
    </citation>
    <scope>NUCLEOTIDE SEQUENCE [LARGE SCALE GENOMIC DNA]</scope>
    <source>
        <strain evidence="3 4">ATHUM6906</strain>
    </source>
</reference>
<dbReference type="SUPFAM" id="SSF57701">
    <property type="entry name" value="Zn2/Cys6 DNA-binding domain"/>
    <property type="match status" value="1"/>
</dbReference>
<feature type="domain" description="C2H2-type" evidence="2">
    <location>
        <begin position="160"/>
        <end position="187"/>
    </location>
</feature>
<evidence type="ECO:0000259" key="2">
    <source>
        <dbReference type="SMART" id="SM00355"/>
    </source>
</evidence>
<dbReference type="Gene3D" id="3.30.160.60">
    <property type="entry name" value="Classic Zinc Finger"/>
    <property type="match status" value="1"/>
</dbReference>
<dbReference type="InterPro" id="IPR013087">
    <property type="entry name" value="Znf_C2H2_type"/>
</dbReference>
<protein>
    <recommendedName>
        <fullName evidence="2">C2H2-type domain-containing protein</fullName>
    </recommendedName>
</protein>
<feature type="domain" description="C2H2-type" evidence="2">
    <location>
        <begin position="1011"/>
        <end position="1032"/>
    </location>
</feature>
<feature type="domain" description="C2H2-type" evidence="2">
    <location>
        <begin position="1038"/>
        <end position="1065"/>
    </location>
</feature>
<accession>A0ABR0S653</accession>
<organism evidence="3 4">
    <name type="scientific">Cladobotryum mycophilum</name>
    <dbReference type="NCBI Taxonomy" id="491253"/>
    <lineage>
        <taxon>Eukaryota</taxon>
        <taxon>Fungi</taxon>
        <taxon>Dikarya</taxon>
        <taxon>Ascomycota</taxon>
        <taxon>Pezizomycotina</taxon>
        <taxon>Sordariomycetes</taxon>
        <taxon>Hypocreomycetidae</taxon>
        <taxon>Hypocreales</taxon>
        <taxon>Hypocreaceae</taxon>
        <taxon>Cladobotryum</taxon>
    </lineage>
</organism>
<feature type="region of interest" description="Disordered" evidence="1">
    <location>
        <begin position="958"/>
        <end position="1016"/>
    </location>
</feature>
<dbReference type="SMART" id="SM00355">
    <property type="entry name" value="ZnF_C2H2"/>
    <property type="match status" value="5"/>
</dbReference>
<evidence type="ECO:0000313" key="4">
    <source>
        <dbReference type="Proteomes" id="UP001338125"/>
    </source>
</evidence>
<dbReference type="PANTHER" id="PTHR42031:SF1">
    <property type="entry name" value="KEY LIME PATHOGENICITY PROTEIN"/>
    <property type="match status" value="1"/>
</dbReference>
<dbReference type="InterPro" id="IPR057218">
    <property type="entry name" value="DUF7896"/>
</dbReference>
<feature type="compositionally biased region" description="Basic residues" evidence="1">
    <location>
        <begin position="207"/>
        <end position="217"/>
    </location>
</feature>